<dbReference type="OrthoDB" id="3430661at2"/>
<dbReference type="EMBL" id="LGEM01000041">
    <property type="protein sequence ID" value="KUP97066.1"/>
    <property type="molecule type" value="Genomic_DNA"/>
</dbReference>
<dbReference type="STRING" id="665004.AC529_08815"/>
<protein>
    <submittedName>
        <fullName evidence="3">Uncharacterized protein</fullName>
    </submittedName>
</protein>
<proteinExistence type="predicted"/>
<sequence length="121" mass="13006">MSDTPGTDTPARGTEAPAVPEAFHATPNAERYVLQADALRRQQLRAALLYGSSRYWRRRQRVWPAVVAGAILTAVVSGGIVVAGAFEKQQAINEERFQQYGQPSASASPVEPSPSSSPTPQ</sequence>
<dbReference type="PATRIC" id="fig|665004.4.peg.1263"/>
<dbReference type="RefSeq" id="WP_157080060.1">
    <property type="nucleotide sequence ID" value="NZ_KQ950180.1"/>
</dbReference>
<evidence type="ECO:0000313" key="4">
    <source>
        <dbReference type="Proteomes" id="UP000074382"/>
    </source>
</evidence>
<name>A0A147KIG0_THECS</name>
<feature type="compositionally biased region" description="Pro residues" evidence="1">
    <location>
        <begin position="111"/>
        <end position="121"/>
    </location>
</feature>
<dbReference type="Proteomes" id="UP000074382">
    <property type="component" value="Unassembled WGS sequence"/>
</dbReference>
<keyword evidence="2" id="KW-1133">Transmembrane helix</keyword>
<gene>
    <name evidence="3" type="ORF">AC529_08815</name>
</gene>
<feature type="transmembrane region" description="Helical" evidence="2">
    <location>
        <begin position="62"/>
        <end position="86"/>
    </location>
</feature>
<reference evidence="4" key="1">
    <citation type="journal article" date="2017" name="Acta Aliment.">
        <title>Plant polysaccharide degrading enzyme system of Thermpbifida cellulosilytica TB100 revealed by de novo genome project data.</title>
        <authorList>
            <person name="Toth A."/>
            <person name="Baka E."/>
            <person name="Luzics S."/>
            <person name="Bata-Vidacs I."/>
            <person name="Nagy I."/>
            <person name="Balint B."/>
            <person name="Herceg R."/>
            <person name="Olasz F."/>
            <person name="Wilk T."/>
            <person name="Nagy T."/>
            <person name="Kriszt B."/>
            <person name="Nagy I."/>
            <person name="Kukolya J."/>
        </authorList>
    </citation>
    <scope>NUCLEOTIDE SEQUENCE [LARGE SCALE GENOMIC DNA]</scope>
    <source>
        <strain evidence="4">TB100</strain>
    </source>
</reference>
<keyword evidence="2" id="KW-0472">Membrane</keyword>
<evidence type="ECO:0000313" key="3">
    <source>
        <dbReference type="EMBL" id="KUP97066.1"/>
    </source>
</evidence>
<evidence type="ECO:0000256" key="1">
    <source>
        <dbReference type="SAM" id="MobiDB-lite"/>
    </source>
</evidence>
<comment type="caution">
    <text evidence="3">The sequence shown here is derived from an EMBL/GenBank/DDBJ whole genome shotgun (WGS) entry which is preliminary data.</text>
</comment>
<organism evidence="3 4">
    <name type="scientific">Thermobifida cellulosilytica TB100</name>
    <dbReference type="NCBI Taxonomy" id="665004"/>
    <lineage>
        <taxon>Bacteria</taxon>
        <taxon>Bacillati</taxon>
        <taxon>Actinomycetota</taxon>
        <taxon>Actinomycetes</taxon>
        <taxon>Streptosporangiales</taxon>
        <taxon>Nocardiopsidaceae</taxon>
        <taxon>Thermobifida</taxon>
    </lineage>
</organism>
<evidence type="ECO:0000256" key="2">
    <source>
        <dbReference type="SAM" id="Phobius"/>
    </source>
</evidence>
<accession>A0A147KIG0</accession>
<dbReference type="AlphaFoldDB" id="A0A147KIG0"/>
<feature type="region of interest" description="Disordered" evidence="1">
    <location>
        <begin position="97"/>
        <end position="121"/>
    </location>
</feature>
<keyword evidence="4" id="KW-1185">Reference proteome</keyword>
<feature type="region of interest" description="Disordered" evidence="1">
    <location>
        <begin position="1"/>
        <end position="24"/>
    </location>
</feature>
<keyword evidence="2" id="KW-0812">Transmembrane</keyword>